<dbReference type="Proteomes" id="UP000540506">
    <property type="component" value="Unassembled WGS sequence"/>
</dbReference>
<evidence type="ECO:0000313" key="1">
    <source>
        <dbReference type="EMBL" id="MBB4922653.1"/>
    </source>
</evidence>
<comment type="caution">
    <text evidence="1">The sequence shown here is derived from an EMBL/GenBank/DDBJ whole genome shotgun (WGS) entry which is preliminary data.</text>
</comment>
<protein>
    <submittedName>
        <fullName evidence="1">ATPase subunit of ABC transporter with duplicated ATPase domains</fullName>
    </submittedName>
</protein>
<sequence length="47" mass="5355">MSQLTDALESYQGALVVVSHDLPFLRGLGLTRWLRLEEDGLRRVDPM</sequence>
<proteinExistence type="predicted"/>
<accession>A0A7W7QZD9</accession>
<gene>
    <name evidence="1" type="ORF">FHR34_001646</name>
</gene>
<keyword evidence="2" id="KW-1185">Reference proteome</keyword>
<dbReference type="EMBL" id="JACHJV010000001">
    <property type="protein sequence ID" value="MBB4922653.1"/>
    <property type="molecule type" value="Genomic_DNA"/>
</dbReference>
<dbReference type="AlphaFoldDB" id="A0A7W7QZD9"/>
<name>A0A7W7QZD9_KITKI</name>
<organism evidence="1 2">
    <name type="scientific">Kitasatospora kifunensis</name>
    <name type="common">Streptomyces kifunensis</name>
    <dbReference type="NCBI Taxonomy" id="58351"/>
    <lineage>
        <taxon>Bacteria</taxon>
        <taxon>Bacillati</taxon>
        <taxon>Actinomycetota</taxon>
        <taxon>Actinomycetes</taxon>
        <taxon>Kitasatosporales</taxon>
        <taxon>Streptomycetaceae</taxon>
        <taxon>Kitasatospora</taxon>
    </lineage>
</organism>
<evidence type="ECO:0000313" key="2">
    <source>
        <dbReference type="Proteomes" id="UP000540506"/>
    </source>
</evidence>
<reference evidence="1 2" key="1">
    <citation type="submission" date="2020-08" db="EMBL/GenBank/DDBJ databases">
        <title>Sequencing the genomes of 1000 actinobacteria strains.</title>
        <authorList>
            <person name="Klenk H.-P."/>
        </authorList>
    </citation>
    <scope>NUCLEOTIDE SEQUENCE [LARGE SCALE GENOMIC DNA]</scope>
    <source>
        <strain evidence="1 2">DSM 41654</strain>
    </source>
</reference>